<dbReference type="Pfam" id="PF00149">
    <property type="entry name" value="Metallophos"/>
    <property type="match status" value="1"/>
</dbReference>
<comment type="caution">
    <text evidence="5">The sequence shown here is derived from an EMBL/GenBank/DDBJ whole genome shotgun (WGS) entry which is preliminary data.</text>
</comment>
<organism evidence="5 6">
    <name type="scientific">Polarella glacialis</name>
    <name type="common">Dinoflagellate</name>
    <dbReference type="NCBI Taxonomy" id="89957"/>
    <lineage>
        <taxon>Eukaryota</taxon>
        <taxon>Sar</taxon>
        <taxon>Alveolata</taxon>
        <taxon>Dinophyceae</taxon>
        <taxon>Suessiales</taxon>
        <taxon>Suessiaceae</taxon>
        <taxon>Polarella</taxon>
    </lineage>
</organism>
<feature type="region of interest" description="Disordered" evidence="3">
    <location>
        <begin position="582"/>
        <end position="602"/>
    </location>
</feature>
<dbReference type="EMBL" id="CAJNNV010026538">
    <property type="protein sequence ID" value="CAE8618449.1"/>
    <property type="molecule type" value="Genomic_DNA"/>
</dbReference>
<keyword evidence="6" id="KW-1185">Reference proteome</keyword>
<dbReference type="InterPro" id="IPR004843">
    <property type="entry name" value="Calcineurin-like_PHP"/>
</dbReference>
<evidence type="ECO:0000256" key="1">
    <source>
        <dbReference type="ARBA" id="ARBA00022729"/>
    </source>
</evidence>
<dbReference type="OrthoDB" id="411211at2759"/>
<keyword evidence="1" id="KW-0732">Signal</keyword>
<feature type="compositionally biased region" description="Gly residues" evidence="3">
    <location>
        <begin position="20"/>
        <end position="44"/>
    </location>
</feature>
<dbReference type="PANTHER" id="PTHR10161:SF14">
    <property type="entry name" value="TARTRATE-RESISTANT ACID PHOSPHATASE TYPE 5"/>
    <property type="match status" value="1"/>
</dbReference>
<feature type="domain" description="Calcineurin-like phosphoesterase" evidence="4">
    <location>
        <begin position="876"/>
        <end position="1032"/>
    </location>
</feature>
<feature type="non-terminal residue" evidence="5">
    <location>
        <position position="1052"/>
    </location>
</feature>
<accession>A0A813G6F6</accession>
<protein>
    <recommendedName>
        <fullName evidence="4">Calcineurin-like phosphoesterase domain-containing protein</fullName>
    </recommendedName>
</protein>
<evidence type="ECO:0000259" key="4">
    <source>
        <dbReference type="Pfam" id="PF00149"/>
    </source>
</evidence>
<feature type="region of interest" description="Disordered" evidence="3">
    <location>
        <begin position="317"/>
        <end position="338"/>
    </location>
</feature>
<dbReference type="Proteomes" id="UP000654075">
    <property type="component" value="Unassembled WGS sequence"/>
</dbReference>
<evidence type="ECO:0000313" key="5">
    <source>
        <dbReference type="EMBL" id="CAE8618449.1"/>
    </source>
</evidence>
<evidence type="ECO:0000256" key="3">
    <source>
        <dbReference type="SAM" id="MobiDB-lite"/>
    </source>
</evidence>
<feature type="region of interest" description="Disordered" evidence="3">
    <location>
        <begin position="503"/>
        <end position="522"/>
    </location>
</feature>
<feature type="region of interest" description="Disordered" evidence="3">
    <location>
        <begin position="687"/>
        <end position="714"/>
    </location>
</feature>
<feature type="region of interest" description="Disordered" evidence="3">
    <location>
        <begin position="1"/>
        <end position="85"/>
    </location>
</feature>
<dbReference type="SUPFAM" id="SSF56300">
    <property type="entry name" value="Metallo-dependent phosphatases"/>
    <property type="match status" value="1"/>
</dbReference>
<evidence type="ECO:0000313" key="6">
    <source>
        <dbReference type="Proteomes" id="UP000654075"/>
    </source>
</evidence>
<keyword evidence="2" id="KW-0378">Hydrolase</keyword>
<dbReference type="InterPro" id="IPR051558">
    <property type="entry name" value="Metallophosphoesterase_PAP"/>
</dbReference>
<dbReference type="InterPro" id="IPR029052">
    <property type="entry name" value="Metallo-depent_PP-like"/>
</dbReference>
<reference evidence="5" key="1">
    <citation type="submission" date="2021-02" db="EMBL/GenBank/DDBJ databases">
        <authorList>
            <person name="Dougan E. K."/>
            <person name="Rhodes N."/>
            <person name="Thang M."/>
            <person name="Chan C."/>
        </authorList>
    </citation>
    <scope>NUCLEOTIDE SEQUENCE</scope>
</reference>
<sequence length="1052" mass="114916">MADETAAVWGGIACEEREGGGPMPGAGGGVPGDGDGRADVGGGGSRRREEISRTAALRDGQGDDDMHADGLNGSEGESGRGFCSSSDGACQGRLDGLELRLEEIAKNVENIGAAEAYVRLTERQRIFEERITAMALESHKEQKGLHGAVQELKAQVERLADMEVRMEGKLLMSLQASREAMAAQTAELKDALTSKTKGGKKEDQKFSKKGTVIKLGVNEEAVSAPVHDVRMEPNRREKGPKWRGLITAVFFQTILRFGEAVSSGPHTMLVEEGLCIPAPMGWVRTPLRAFCSSPGAKPCSVRLVAKVAPATWGGKFEERDGGEIAPGVGDADQEGGSGDNEVGEAYVDANYGGSGRSEAGKGERIEEWERLPGYEDWTVGEFDVTPQSGYPYKNMRTNGLQRHAAAGLNYAAPGPKVVIPFFSCNLGQLSGYSDKRTQGRKEADWLRLQWTGEFAFVQDTIYKSQWEEGVRKWSDARLRQSYLDQPVCCERCHEVIVGPHDIKRSKKDHVNKSEAEERNPKASNMSVDALVILTSGQFRGFELIHAVTEGSVMEEDFDEDEMMREVFRVAVSNKRFVVASDGVPSGGAKPSSGGASTGDTKISDEKGAENFLGCGGSWRLIHRIAFYLRTARKVGKDQEELKNENAGRIRVSRRKADFRPGGHCWHGGGEGVCGGVAGMVNYEKKTAVPAPRRQGRSDWRARGPRKGGREVGVPGGGWGGHSVMELDRRLVSCDFGLEGLGAARADVIRRKAFRRMNSGFVFNRIALRAIHEPGCRVLCRSKRLRAGLFPADGPRAVARILCSGRTVEVRGSSLLPLEIRPAKASSGRGALTSFEELCFIGGPEELEEVIGASVDLGMLSWDDPQWKTTYEDVYHAGSLKVPHYAVLGNHDYRSNTEAQLEYPKRMPDSHFRLPARWYSRTFQFGNCEQLVKSAPTASSKEPAVNTALFIFIDTMVLAAGDGDAFSSEQRKEHWQWLEQQLREASADWIFIVGHHPVYSAGAHGDQEMLVQWLDPLLLNHSVDAYIAGHDHDAQLLKSKEGLSHIICGAGSK</sequence>
<proteinExistence type="predicted"/>
<feature type="compositionally biased region" description="Basic and acidic residues" evidence="3">
    <location>
        <begin position="508"/>
        <end position="520"/>
    </location>
</feature>
<name>A0A813G6F6_POLGL</name>
<dbReference type="Gene3D" id="3.60.21.10">
    <property type="match status" value="1"/>
</dbReference>
<feature type="compositionally biased region" description="Low complexity" evidence="3">
    <location>
        <begin position="582"/>
        <end position="598"/>
    </location>
</feature>
<evidence type="ECO:0000256" key="2">
    <source>
        <dbReference type="ARBA" id="ARBA00022801"/>
    </source>
</evidence>
<dbReference type="PANTHER" id="PTHR10161">
    <property type="entry name" value="TARTRATE-RESISTANT ACID PHOSPHATASE TYPE 5"/>
    <property type="match status" value="1"/>
</dbReference>
<dbReference type="AlphaFoldDB" id="A0A813G6F6"/>
<gene>
    <name evidence="5" type="ORF">PGLA1383_LOCUS36066</name>
</gene>
<dbReference type="GO" id="GO:0016787">
    <property type="term" value="F:hydrolase activity"/>
    <property type="evidence" value="ECO:0007669"/>
    <property type="project" value="UniProtKB-KW"/>
</dbReference>